<accession>A0AAD6X1T8</accession>
<evidence type="ECO:0000256" key="1">
    <source>
        <dbReference type="ARBA" id="ARBA00022723"/>
    </source>
</evidence>
<evidence type="ECO:0000313" key="7">
    <source>
        <dbReference type="Proteomes" id="UP001218188"/>
    </source>
</evidence>
<dbReference type="InterPro" id="IPR002893">
    <property type="entry name" value="Znf_MYND"/>
</dbReference>
<dbReference type="GO" id="GO:0008270">
    <property type="term" value="F:zinc ion binding"/>
    <property type="evidence" value="ECO:0007669"/>
    <property type="project" value="UniProtKB-KW"/>
</dbReference>
<evidence type="ECO:0000259" key="5">
    <source>
        <dbReference type="PROSITE" id="PS50865"/>
    </source>
</evidence>
<keyword evidence="2 4" id="KW-0863">Zinc-finger</keyword>
<sequence length="333" mass="37706">MPRRSTLNVAPGERVVETRSIPLPNEGRTVTYIRPIDGDVRHSYDLTLPTEPERRQQLDALETTCISCAKTVNRTDIKVCARCKGARYCSKECQIFHWKVHKVDCGHSGSAIPRFIERALADRFISFHLSLGIINLLALTQSHRTRMHVNTKTLEFIVRLTFELDFANIHEFLTRFSEIEFPPEVEGESQEEKMARRTAVLAQHLERCLSIKELNCARIAEVPVEVWAQHEKIQHASASQSLPFAAPVTVTLLLLAADGSLGDGKVQAMSIPETAFEHIRLSNNTVSGHSTIFGPQTYKITPEQTRENINNHIRLDRENKLKLRVKPTKRAST</sequence>
<keyword evidence="1" id="KW-0479">Metal-binding</keyword>
<evidence type="ECO:0000256" key="4">
    <source>
        <dbReference type="PROSITE-ProRule" id="PRU00134"/>
    </source>
</evidence>
<proteinExistence type="predicted"/>
<dbReference type="PROSITE" id="PS50865">
    <property type="entry name" value="ZF_MYND_2"/>
    <property type="match status" value="1"/>
</dbReference>
<name>A0AAD6X1T8_9AGAR</name>
<gene>
    <name evidence="6" type="ORF">C8F04DRAFT_1341646</name>
</gene>
<reference evidence="6" key="1">
    <citation type="submission" date="2023-03" db="EMBL/GenBank/DDBJ databases">
        <title>Massive genome expansion in bonnet fungi (Mycena s.s.) driven by repeated elements and novel gene families across ecological guilds.</title>
        <authorList>
            <consortium name="Lawrence Berkeley National Laboratory"/>
            <person name="Harder C.B."/>
            <person name="Miyauchi S."/>
            <person name="Viragh M."/>
            <person name="Kuo A."/>
            <person name="Thoen E."/>
            <person name="Andreopoulos B."/>
            <person name="Lu D."/>
            <person name="Skrede I."/>
            <person name="Drula E."/>
            <person name="Henrissat B."/>
            <person name="Morin E."/>
            <person name="Kohler A."/>
            <person name="Barry K."/>
            <person name="LaButti K."/>
            <person name="Morin E."/>
            <person name="Salamov A."/>
            <person name="Lipzen A."/>
            <person name="Mereny Z."/>
            <person name="Hegedus B."/>
            <person name="Baldrian P."/>
            <person name="Stursova M."/>
            <person name="Weitz H."/>
            <person name="Taylor A."/>
            <person name="Grigoriev I.V."/>
            <person name="Nagy L.G."/>
            <person name="Martin F."/>
            <person name="Kauserud H."/>
        </authorList>
    </citation>
    <scope>NUCLEOTIDE SEQUENCE</scope>
    <source>
        <strain evidence="6">CBHHK200</strain>
    </source>
</reference>
<organism evidence="6 7">
    <name type="scientific">Mycena alexandri</name>
    <dbReference type="NCBI Taxonomy" id="1745969"/>
    <lineage>
        <taxon>Eukaryota</taxon>
        <taxon>Fungi</taxon>
        <taxon>Dikarya</taxon>
        <taxon>Basidiomycota</taxon>
        <taxon>Agaricomycotina</taxon>
        <taxon>Agaricomycetes</taxon>
        <taxon>Agaricomycetidae</taxon>
        <taxon>Agaricales</taxon>
        <taxon>Marasmiineae</taxon>
        <taxon>Mycenaceae</taxon>
        <taxon>Mycena</taxon>
    </lineage>
</organism>
<keyword evidence="3" id="KW-0862">Zinc</keyword>
<dbReference type="Gene3D" id="6.10.140.2220">
    <property type="match status" value="1"/>
</dbReference>
<dbReference type="AlphaFoldDB" id="A0AAD6X1T8"/>
<evidence type="ECO:0000313" key="6">
    <source>
        <dbReference type="EMBL" id="KAJ7035723.1"/>
    </source>
</evidence>
<evidence type="ECO:0000256" key="3">
    <source>
        <dbReference type="ARBA" id="ARBA00022833"/>
    </source>
</evidence>
<dbReference type="Pfam" id="PF01753">
    <property type="entry name" value="zf-MYND"/>
    <property type="match status" value="1"/>
</dbReference>
<dbReference type="Proteomes" id="UP001218188">
    <property type="component" value="Unassembled WGS sequence"/>
</dbReference>
<protein>
    <recommendedName>
        <fullName evidence="5">MYND-type domain-containing protein</fullName>
    </recommendedName>
</protein>
<keyword evidence="7" id="KW-1185">Reference proteome</keyword>
<dbReference type="PROSITE" id="PS01360">
    <property type="entry name" value="ZF_MYND_1"/>
    <property type="match status" value="1"/>
</dbReference>
<dbReference type="EMBL" id="JARJCM010000048">
    <property type="protein sequence ID" value="KAJ7035723.1"/>
    <property type="molecule type" value="Genomic_DNA"/>
</dbReference>
<evidence type="ECO:0000256" key="2">
    <source>
        <dbReference type="ARBA" id="ARBA00022771"/>
    </source>
</evidence>
<feature type="domain" description="MYND-type" evidence="5">
    <location>
        <begin position="65"/>
        <end position="105"/>
    </location>
</feature>
<comment type="caution">
    <text evidence="6">The sequence shown here is derived from an EMBL/GenBank/DDBJ whole genome shotgun (WGS) entry which is preliminary data.</text>
</comment>
<dbReference type="SUPFAM" id="SSF144232">
    <property type="entry name" value="HIT/MYND zinc finger-like"/>
    <property type="match status" value="1"/>
</dbReference>